<proteinExistence type="predicted"/>
<keyword evidence="4" id="KW-1185">Reference proteome</keyword>
<evidence type="ECO:0000313" key="4">
    <source>
        <dbReference type="Proteomes" id="UP001141806"/>
    </source>
</evidence>
<organism evidence="3 4">
    <name type="scientific">Protea cynaroides</name>
    <dbReference type="NCBI Taxonomy" id="273540"/>
    <lineage>
        <taxon>Eukaryota</taxon>
        <taxon>Viridiplantae</taxon>
        <taxon>Streptophyta</taxon>
        <taxon>Embryophyta</taxon>
        <taxon>Tracheophyta</taxon>
        <taxon>Spermatophyta</taxon>
        <taxon>Magnoliopsida</taxon>
        <taxon>Proteales</taxon>
        <taxon>Proteaceae</taxon>
        <taxon>Protea</taxon>
    </lineage>
</organism>
<evidence type="ECO:0000256" key="1">
    <source>
        <dbReference type="SAM" id="Coils"/>
    </source>
</evidence>
<feature type="region of interest" description="Disordered" evidence="2">
    <location>
        <begin position="145"/>
        <end position="168"/>
    </location>
</feature>
<sequence>MEKVNLGFINSNIRSIQLVKDEAMKSYKAQVVEAKSTLEKGKEEFGRRATKLDKRAANADKKAIEVDKKAAESNQKAAWAMRELNVNAPTYSNEAEVAPNQQVEGDIDQQVEEALVKLEKEVVAEKTVEEVIGDKAAITEELAKHPNDFMDTEEVGSSFQSKEHQAEG</sequence>
<keyword evidence="1" id="KW-0175">Coiled coil</keyword>
<dbReference type="EMBL" id="JAMYWD010000005">
    <property type="protein sequence ID" value="KAJ4971222.1"/>
    <property type="molecule type" value="Genomic_DNA"/>
</dbReference>
<dbReference type="AlphaFoldDB" id="A0A9Q0KIM7"/>
<accession>A0A9Q0KIM7</accession>
<gene>
    <name evidence="3" type="ORF">NE237_004321</name>
</gene>
<comment type="caution">
    <text evidence="3">The sequence shown here is derived from an EMBL/GenBank/DDBJ whole genome shotgun (WGS) entry which is preliminary data.</text>
</comment>
<feature type="coiled-coil region" evidence="1">
    <location>
        <begin position="24"/>
        <end position="74"/>
    </location>
</feature>
<evidence type="ECO:0000313" key="3">
    <source>
        <dbReference type="EMBL" id="KAJ4971222.1"/>
    </source>
</evidence>
<evidence type="ECO:0000256" key="2">
    <source>
        <dbReference type="SAM" id="MobiDB-lite"/>
    </source>
</evidence>
<protein>
    <submittedName>
        <fullName evidence="3">Uncharacterized protein</fullName>
    </submittedName>
</protein>
<dbReference type="Proteomes" id="UP001141806">
    <property type="component" value="Unassembled WGS sequence"/>
</dbReference>
<reference evidence="3" key="1">
    <citation type="journal article" date="2023" name="Plant J.">
        <title>The genome of the king protea, Protea cynaroides.</title>
        <authorList>
            <person name="Chang J."/>
            <person name="Duong T.A."/>
            <person name="Schoeman C."/>
            <person name="Ma X."/>
            <person name="Roodt D."/>
            <person name="Barker N."/>
            <person name="Li Z."/>
            <person name="Van de Peer Y."/>
            <person name="Mizrachi E."/>
        </authorList>
    </citation>
    <scope>NUCLEOTIDE SEQUENCE</scope>
    <source>
        <tissue evidence="3">Young leaves</tissue>
    </source>
</reference>
<name>A0A9Q0KIM7_9MAGN</name>